<accession>A0A4Y2SYR5</accession>
<dbReference type="EMBL" id="BGPR01024307">
    <property type="protein sequence ID" value="GBN92309.1"/>
    <property type="molecule type" value="Genomic_DNA"/>
</dbReference>
<evidence type="ECO:0000313" key="2">
    <source>
        <dbReference type="Proteomes" id="UP000499080"/>
    </source>
</evidence>
<organism evidence="1 2">
    <name type="scientific">Araneus ventricosus</name>
    <name type="common">Orbweaver spider</name>
    <name type="synonym">Epeira ventricosa</name>
    <dbReference type="NCBI Taxonomy" id="182803"/>
    <lineage>
        <taxon>Eukaryota</taxon>
        <taxon>Metazoa</taxon>
        <taxon>Ecdysozoa</taxon>
        <taxon>Arthropoda</taxon>
        <taxon>Chelicerata</taxon>
        <taxon>Arachnida</taxon>
        <taxon>Araneae</taxon>
        <taxon>Araneomorphae</taxon>
        <taxon>Entelegynae</taxon>
        <taxon>Araneoidea</taxon>
        <taxon>Araneidae</taxon>
        <taxon>Araneus</taxon>
    </lineage>
</organism>
<proteinExistence type="predicted"/>
<reference evidence="1 2" key="1">
    <citation type="journal article" date="2019" name="Sci. Rep.">
        <title>Orb-weaving spider Araneus ventricosus genome elucidates the spidroin gene catalogue.</title>
        <authorList>
            <person name="Kono N."/>
            <person name="Nakamura H."/>
            <person name="Ohtoshi R."/>
            <person name="Moran D.A.P."/>
            <person name="Shinohara A."/>
            <person name="Yoshida Y."/>
            <person name="Fujiwara M."/>
            <person name="Mori M."/>
            <person name="Tomita M."/>
            <person name="Arakawa K."/>
        </authorList>
    </citation>
    <scope>NUCLEOTIDE SEQUENCE [LARGE SCALE GENOMIC DNA]</scope>
</reference>
<name>A0A4Y2SYR5_ARAVE</name>
<dbReference type="Proteomes" id="UP000499080">
    <property type="component" value="Unassembled WGS sequence"/>
</dbReference>
<gene>
    <name evidence="1" type="ORF">AVEN_25199_1</name>
</gene>
<sequence>MTVVRGAHDCPALFIRRFLIIVKREKLEAECFRGRSRWVNKLRGEKHQKGKIGKCYKHFRSSQTFLGSKRLGINAEVKTTVNNWLLSSYSAEFYEEDTEKTRLLR</sequence>
<keyword evidence="2" id="KW-1185">Reference proteome</keyword>
<evidence type="ECO:0000313" key="1">
    <source>
        <dbReference type="EMBL" id="GBN92309.1"/>
    </source>
</evidence>
<dbReference type="AlphaFoldDB" id="A0A4Y2SYR5"/>
<comment type="caution">
    <text evidence="1">The sequence shown here is derived from an EMBL/GenBank/DDBJ whole genome shotgun (WGS) entry which is preliminary data.</text>
</comment>
<protein>
    <submittedName>
        <fullName evidence="1">Uncharacterized protein</fullName>
    </submittedName>
</protein>